<dbReference type="PROSITE" id="PS50967">
    <property type="entry name" value="HRDC"/>
    <property type="match status" value="1"/>
</dbReference>
<dbReference type="GO" id="GO:0033890">
    <property type="term" value="F:ribonuclease D activity"/>
    <property type="evidence" value="ECO:0007669"/>
    <property type="project" value="UniProtKB-UniRule"/>
</dbReference>
<feature type="domain" description="HRDC" evidence="7">
    <location>
        <begin position="208"/>
        <end position="289"/>
    </location>
</feature>
<dbReference type="InterPro" id="IPR006292">
    <property type="entry name" value="RNase_D"/>
</dbReference>
<comment type="catalytic activity">
    <reaction evidence="6">
        <text>Exonucleolytic cleavage that removes extra residues from the 3'-terminus of tRNA to produce 5'-mononucleotides.</text>
        <dbReference type="EC" id="3.1.13.5"/>
    </reaction>
</comment>
<dbReference type="EC" id="3.1.13.5" evidence="6"/>
<evidence type="ECO:0000256" key="5">
    <source>
        <dbReference type="ARBA" id="ARBA00022839"/>
    </source>
</evidence>
<accession>A0A5B8LPS5</accession>
<dbReference type="InterPro" id="IPR010997">
    <property type="entry name" value="HRDC-like_sf"/>
</dbReference>
<dbReference type="GO" id="GO:0008408">
    <property type="term" value="F:3'-5' exonuclease activity"/>
    <property type="evidence" value="ECO:0007669"/>
    <property type="project" value="InterPro"/>
</dbReference>
<proteinExistence type="inferred from homology"/>
<dbReference type="InterPro" id="IPR051086">
    <property type="entry name" value="RNase_D-like"/>
</dbReference>
<dbReference type="SUPFAM" id="SSF47819">
    <property type="entry name" value="HRDC-like"/>
    <property type="match status" value="2"/>
</dbReference>
<evidence type="ECO:0000313" key="9">
    <source>
        <dbReference type="Proteomes" id="UP000315364"/>
    </source>
</evidence>
<dbReference type="GO" id="GO:0003676">
    <property type="term" value="F:nucleic acid binding"/>
    <property type="evidence" value="ECO:0007669"/>
    <property type="project" value="InterPro"/>
</dbReference>
<dbReference type="AlphaFoldDB" id="A0A5B8LPS5"/>
<dbReference type="InterPro" id="IPR012337">
    <property type="entry name" value="RNaseH-like_sf"/>
</dbReference>
<dbReference type="Gene3D" id="3.30.420.10">
    <property type="entry name" value="Ribonuclease H-like superfamily/Ribonuclease H"/>
    <property type="match status" value="1"/>
</dbReference>
<dbReference type="HAMAP" id="MF_01899">
    <property type="entry name" value="RNase_D"/>
    <property type="match status" value="1"/>
</dbReference>
<dbReference type="InterPro" id="IPR002121">
    <property type="entry name" value="HRDC_dom"/>
</dbReference>
<sequence length="389" mass="43633">MDLIVSTDVLAAFCERAAKFDFVTVDTEFLRETTYWPKLCLIQAATDDEAVLIDPLAPDLDLSSFFELLANPAITKVFHAARQDIEIFVKLTGKVPVNLFDTQIAASVCGFGDSVSYDNLVRSITNVELDKSSRFTDWSARPLSEKQRLYAVADVTHLRDIYRELRKQVDATRRWDWVEDELGVLRSIDTYVVQPEQAWERLKMKINRPRDLAALKKLAAWREKRAQDSDQPRSRVLKDDVLFELAMQRPLTADAFEKLRAVPRGFGRSSAAAEIMALLKDVEALPKSDLPTMPERYRGPSPKGAVGDLIRVLLKSVAEQHGVAARILATSDDIDALVLDDEADVPALKGWRRKLFGDKALDIKHGRIGLVATRKGVLEFAVKDATPAE</sequence>
<comment type="cofactor">
    <cofactor evidence="6">
        <name>a divalent metal cation</name>
        <dbReference type="ChEBI" id="CHEBI:60240"/>
    </cofactor>
</comment>
<evidence type="ECO:0000256" key="4">
    <source>
        <dbReference type="ARBA" id="ARBA00022801"/>
    </source>
</evidence>
<evidence type="ECO:0000256" key="2">
    <source>
        <dbReference type="ARBA" id="ARBA00022694"/>
    </source>
</evidence>
<dbReference type="InterPro" id="IPR002562">
    <property type="entry name" value="3'-5'_exonuclease_dom"/>
</dbReference>
<reference evidence="8 9" key="1">
    <citation type="submission" date="2019-07" db="EMBL/GenBank/DDBJ databases">
        <title>Full genome sequence of Devosia sp. Gsoil 520.</title>
        <authorList>
            <person name="Im W.-T."/>
        </authorList>
    </citation>
    <scope>NUCLEOTIDE SEQUENCE [LARGE SCALE GENOMIC DNA]</scope>
    <source>
        <strain evidence="8 9">Gsoil 520</strain>
    </source>
</reference>
<keyword evidence="3 6" id="KW-0540">Nuclease</keyword>
<dbReference type="SMART" id="SM00341">
    <property type="entry name" value="HRDC"/>
    <property type="match status" value="1"/>
</dbReference>
<dbReference type="PANTHER" id="PTHR47649:SF1">
    <property type="entry name" value="RIBONUCLEASE D"/>
    <property type="match status" value="1"/>
</dbReference>
<dbReference type="Gene3D" id="1.10.150.80">
    <property type="entry name" value="HRDC domain"/>
    <property type="match status" value="1"/>
</dbReference>
<dbReference type="SUPFAM" id="SSF53098">
    <property type="entry name" value="Ribonuclease H-like"/>
    <property type="match status" value="1"/>
</dbReference>
<dbReference type="KEGG" id="dea:FPZ08_05665"/>
<dbReference type="CDD" id="cd06142">
    <property type="entry name" value="RNaseD_exo"/>
    <property type="match status" value="1"/>
</dbReference>
<dbReference type="Pfam" id="PF00570">
    <property type="entry name" value="HRDC"/>
    <property type="match status" value="1"/>
</dbReference>
<dbReference type="Proteomes" id="UP000315364">
    <property type="component" value="Chromosome"/>
</dbReference>
<dbReference type="GO" id="GO:0005737">
    <property type="term" value="C:cytoplasm"/>
    <property type="evidence" value="ECO:0007669"/>
    <property type="project" value="UniProtKB-SubCell"/>
</dbReference>
<dbReference type="InterPro" id="IPR036397">
    <property type="entry name" value="RNaseH_sf"/>
</dbReference>
<keyword evidence="4 6" id="KW-0378">Hydrolase</keyword>
<dbReference type="RefSeq" id="WP_146289080.1">
    <property type="nucleotide sequence ID" value="NZ_CP042304.1"/>
</dbReference>
<evidence type="ECO:0000256" key="3">
    <source>
        <dbReference type="ARBA" id="ARBA00022722"/>
    </source>
</evidence>
<dbReference type="GO" id="GO:0000166">
    <property type="term" value="F:nucleotide binding"/>
    <property type="evidence" value="ECO:0007669"/>
    <property type="project" value="InterPro"/>
</dbReference>
<dbReference type="InterPro" id="IPR044876">
    <property type="entry name" value="HRDC_dom_sf"/>
</dbReference>
<comment type="subcellular location">
    <subcellularLocation>
        <location evidence="6">Cytoplasm</location>
    </subcellularLocation>
</comment>
<comment type="function">
    <text evidence="6">Exonuclease involved in the 3' processing of various precursor tRNAs. Initiates hydrolysis at the 3'-terminus of an RNA molecule and releases 5'-mononucleotides.</text>
</comment>
<organism evidence="8 9">
    <name type="scientific">Devosia ginsengisoli</name>
    <dbReference type="NCBI Taxonomy" id="400770"/>
    <lineage>
        <taxon>Bacteria</taxon>
        <taxon>Pseudomonadati</taxon>
        <taxon>Pseudomonadota</taxon>
        <taxon>Alphaproteobacteria</taxon>
        <taxon>Hyphomicrobiales</taxon>
        <taxon>Devosiaceae</taxon>
        <taxon>Devosia</taxon>
    </lineage>
</organism>
<evidence type="ECO:0000256" key="6">
    <source>
        <dbReference type="HAMAP-Rule" id="MF_01899"/>
    </source>
</evidence>
<evidence type="ECO:0000259" key="7">
    <source>
        <dbReference type="PROSITE" id="PS50967"/>
    </source>
</evidence>
<keyword evidence="1 6" id="KW-0963">Cytoplasm</keyword>
<keyword evidence="2 6" id="KW-0819">tRNA processing</keyword>
<dbReference type="Pfam" id="PF01612">
    <property type="entry name" value="DNA_pol_A_exo1"/>
    <property type="match status" value="1"/>
</dbReference>
<evidence type="ECO:0000313" key="8">
    <source>
        <dbReference type="EMBL" id="QDZ10278.1"/>
    </source>
</evidence>
<dbReference type="SMART" id="SM00474">
    <property type="entry name" value="35EXOc"/>
    <property type="match status" value="1"/>
</dbReference>
<keyword evidence="9" id="KW-1185">Reference proteome</keyword>
<comment type="similarity">
    <text evidence="6">Belongs to the RNase D family.</text>
</comment>
<dbReference type="OrthoDB" id="9800549at2"/>
<protein>
    <recommendedName>
        <fullName evidence="6">Ribonuclease D</fullName>
        <shortName evidence="6">RNase D</shortName>
        <ecNumber evidence="6">3.1.13.5</ecNumber>
    </recommendedName>
</protein>
<gene>
    <name evidence="6 8" type="primary">rnd</name>
    <name evidence="8" type="ORF">FPZ08_05665</name>
</gene>
<dbReference type="GO" id="GO:0042780">
    <property type="term" value="P:tRNA 3'-end processing"/>
    <property type="evidence" value="ECO:0007669"/>
    <property type="project" value="UniProtKB-UniRule"/>
</dbReference>
<evidence type="ECO:0000256" key="1">
    <source>
        <dbReference type="ARBA" id="ARBA00022490"/>
    </source>
</evidence>
<keyword evidence="5 6" id="KW-0269">Exonuclease</keyword>
<dbReference type="EMBL" id="CP042304">
    <property type="protein sequence ID" value="QDZ10278.1"/>
    <property type="molecule type" value="Genomic_DNA"/>
</dbReference>
<dbReference type="NCBIfam" id="TIGR01388">
    <property type="entry name" value="rnd"/>
    <property type="match status" value="1"/>
</dbReference>
<dbReference type="PANTHER" id="PTHR47649">
    <property type="entry name" value="RIBONUCLEASE D"/>
    <property type="match status" value="1"/>
</dbReference>
<name>A0A5B8LPS5_9HYPH</name>